<feature type="signal peptide" evidence="9">
    <location>
        <begin position="1"/>
        <end position="24"/>
    </location>
</feature>
<evidence type="ECO:0000256" key="2">
    <source>
        <dbReference type="ARBA" id="ARBA00007102"/>
    </source>
</evidence>
<comment type="subcellular location">
    <subcellularLocation>
        <location evidence="1">Mitochondrion</location>
    </subcellularLocation>
</comment>
<organism evidence="11">
    <name type="scientific">Capitella teleta</name>
    <name type="common">Polychaete worm</name>
    <dbReference type="NCBI Taxonomy" id="283909"/>
    <lineage>
        <taxon>Eukaryota</taxon>
        <taxon>Metazoa</taxon>
        <taxon>Spiralia</taxon>
        <taxon>Lophotrochozoa</taxon>
        <taxon>Annelida</taxon>
        <taxon>Polychaeta</taxon>
        <taxon>Sedentaria</taxon>
        <taxon>Scolecida</taxon>
        <taxon>Capitellidae</taxon>
        <taxon>Capitella</taxon>
    </lineage>
</organism>
<keyword evidence="13" id="KW-1185">Reference proteome</keyword>
<evidence type="ECO:0000313" key="11">
    <source>
        <dbReference type="EMBL" id="ELT99519.1"/>
    </source>
</evidence>
<dbReference type="InterPro" id="IPR027486">
    <property type="entry name" value="Ribosomal_uS10_dom"/>
</dbReference>
<dbReference type="Gene3D" id="3.30.70.600">
    <property type="entry name" value="Ribosomal protein S10 domain"/>
    <property type="match status" value="1"/>
</dbReference>
<dbReference type="OMA" id="PVRFCSA"/>
<dbReference type="SUPFAM" id="SSF54999">
    <property type="entry name" value="Ribosomal protein S10"/>
    <property type="match status" value="1"/>
</dbReference>
<feature type="domain" description="Small ribosomal subunit protein uS10" evidence="10">
    <location>
        <begin position="36"/>
        <end position="133"/>
    </location>
</feature>
<evidence type="ECO:0000259" key="10">
    <source>
        <dbReference type="SMART" id="SM01403"/>
    </source>
</evidence>
<dbReference type="STRING" id="283909.R7U0I8"/>
<keyword evidence="9" id="KW-0732">Signal</keyword>
<evidence type="ECO:0000256" key="3">
    <source>
        <dbReference type="ARBA" id="ARBA00022980"/>
    </source>
</evidence>
<proteinExistence type="inferred from homology"/>
<evidence type="ECO:0000256" key="1">
    <source>
        <dbReference type="ARBA" id="ARBA00004173"/>
    </source>
</evidence>
<evidence type="ECO:0000313" key="13">
    <source>
        <dbReference type="Proteomes" id="UP000014760"/>
    </source>
</evidence>
<reference evidence="12" key="3">
    <citation type="submission" date="2015-06" db="UniProtKB">
        <authorList>
            <consortium name="EnsemblMetazoa"/>
        </authorList>
    </citation>
    <scope>IDENTIFICATION</scope>
</reference>
<evidence type="ECO:0000313" key="12">
    <source>
        <dbReference type="EnsemblMetazoa" id="CapteP172568"/>
    </source>
</evidence>
<dbReference type="AlphaFoldDB" id="R7U0I8"/>
<dbReference type="Pfam" id="PF00338">
    <property type="entry name" value="Ribosomal_S10"/>
    <property type="match status" value="1"/>
</dbReference>
<reference evidence="11 13" key="2">
    <citation type="journal article" date="2013" name="Nature">
        <title>Insights into bilaterian evolution from three spiralian genomes.</title>
        <authorList>
            <person name="Simakov O."/>
            <person name="Marletaz F."/>
            <person name="Cho S.J."/>
            <person name="Edsinger-Gonzales E."/>
            <person name="Havlak P."/>
            <person name="Hellsten U."/>
            <person name="Kuo D.H."/>
            <person name="Larsson T."/>
            <person name="Lv J."/>
            <person name="Arendt D."/>
            <person name="Savage R."/>
            <person name="Osoegawa K."/>
            <person name="de Jong P."/>
            <person name="Grimwood J."/>
            <person name="Chapman J.A."/>
            <person name="Shapiro H."/>
            <person name="Aerts A."/>
            <person name="Otillar R.P."/>
            <person name="Terry A.Y."/>
            <person name="Boore J.L."/>
            <person name="Grigoriev I.V."/>
            <person name="Lindberg D.R."/>
            <person name="Seaver E.C."/>
            <person name="Weisblat D.A."/>
            <person name="Putnam N.H."/>
            <person name="Rokhsar D.S."/>
        </authorList>
    </citation>
    <scope>NUCLEOTIDE SEQUENCE</scope>
    <source>
        <strain evidence="11 13">I ESC-2004</strain>
    </source>
</reference>
<dbReference type="OrthoDB" id="366214at2759"/>
<keyword evidence="4" id="KW-0496">Mitochondrion</keyword>
<dbReference type="PANTHER" id="PTHR13334:SF4">
    <property type="entry name" value="SMALL RIBOSOMAL SUBUNIT PROTEIN US10M"/>
    <property type="match status" value="1"/>
</dbReference>
<keyword evidence="3" id="KW-0689">Ribosomal protein</keyword>
<dbReference type="GO" id="GO:0005763">
    <property type="term" value="C:mitochondrial small ribosomal subunit"/>
    <property type="evidence" value="ECO:0007669"/>
    <property type="project" value="InterPro"/>
</dbReference>
<feature type="chain" id="PRO_5008787552" description="Small ribosomal subunit protein uS10m" evidence="9">
    <location>
        <begin position="25"/>
        <end position="159"/>
    </location>
</feature>
<dbReference type="InterPro" id="IPR036838">
    <property type="entry name" value="Ribosomal_uS10_dom_sf"/>
</dbReference>
<feature type="region of interest" description="Disordered" evidence="8">
    <location>
        <begin position="139"/>
        <end position="159"/>
    </location>
</feature>
<evidence type="ECO:0000256" key="9">
    <source>
        <dbReference type="SAM" id="SignalP"/>
    </source>
</evidence>
<evidence type="ECO:0000256" key="6">
    <source>
        <dbReference type="ARBA" id="ARBA00035261"/>
    </source>
</evidence>
<accession>R7U0I8</accession>
<evidence type="ECO:0000256" key="8">
    <source>
        <dbReference type="SAM" id="MobiDB-lite"/>
    </source>
</evidence>
<protein>
    <recommendedName>
        <fullName evidence="6">Small ribosomal subunit protein uS10m</fullName>
    </recommendedName>
    <alternativeName>
        <fullName evidence="7">28S ribosomal protein S10, mitochondrial</fullName>
    </alternativeName>
</protein>
<comment type="similarity">
    <text evidence="2">Belongs to the universal ribosomal protein uS10 family.</text>
</comment>
<dbReference type="FunCoup" id="R7U0I8">
    <property type="interactions" value="705"/>
</dbReference>
<dbReference type="EnsemblMetazoa" id="CapteT172568">
    <property type="protein sequence ID" value="CapteP172568"/>
    <property type="gene ID" value="CapteG172568"/>
</dbReference>
<sequence length="159" mass="18455">MNTSLRLPSLLVCHLSTSPAQVEGDGEPDDLYRSIVLEMKGHDPTVMASYQKYLCMTCEELGIHVERVWELPKCIERRSLLKSVHIYKKHFRQYESRTHFRNIELKRLTGSTADTFLEYIERNLPEGMALKVTKHRIEPLPPHIRPAPKQVEDDSTITQ</sequence>
<dbReference type="PANTHER" id="PTHR13334">
    <property type="entry name" value="MITOCHONDRIAL 28S RIBOSOMAL PROTEIN S10"/>
    <property type="match status" value="1"/>
</dbReference>
<gene>
    <name evidence="11" type="ORF">CAPTEDRAFT_172568</name>
</gene>
<evidence type="ECO:0000256" key="4">
    <source>
        <dbReference type="ARBA" id="ARBA00023128"/>
    </source>
</evidence>
<dbReference type="HOGENOM" id="CLU_099082_0_0_1"/>
<dbReference type="EMBL" id="AMQN01001949">
    <property type="status" value="NOT_ANNOTATED_CDS"/>
    <property type="molecule type" value="Genomic_DNA"/>
</dbReference>
<name>R7U0I8_CAPTE</name>
<dbReference type="EMBL" id="KB306824">
    <property type="protein sequence ID" value="ELT99519.1"/>
    <property type="molecule type" value="Genomic_DNA"/>
</dbReference>
<evidence type="ECO:0000256" key="7">
    <source>
        <dbReference type="ARBA" id="ARBA00035544"/>
    </source>
</evidence>
<dbReference type="Proteomes" id="UP000014760">
    <property type="component" value="Unassembled WGS sequence"/>
</dbReference>
<dbReference type="SMART" id="SM01403">
    <property type="entry name" value="Ribosomal_S10"/>
    <property type="match status" value="1"/>
</dbReference>
<evidence type="ECO:0000256" key="5">
    <source>
        <dbReference type="ARBA" id="ARBA00023274"/>
    </source>
</evidence>
<keyword evidence="5" id="KW-0687">Ribonucleoprotein</keyword>
<dbReference type="InterPro" id="IPR040055">
    <property type="entry name" value="Ribosomal_uS10m"/>
</dbReference>
<reference evidence="13" key="1">
    <citation type="submission" date="2012-12" db="EMBL/GenBank/DDBJ databases">
        <authorList>
            <person name="Hellsten U."/>
            <person name="Grimwood J."/>
            <person name="Chapman J.A."/>
            <person name="Shapiro H."/>
            <person name="Aerts A."/>
            <person name="Otillar R.P."/>
            <person name="Terry A.Y."/>
            <person name="Boore J.L."/>
            <person name="Simakov O."/>
            <person name="Marletaz F."/>
            <person name="Cho S.-J."/>
            <person name="Edsinger-Gonzales E."/>
            <person name="Havlak P."/>
            <person name="Kuo D.-H."/>
            <person name="Larsson T."/>
            <person name="Lv J."/>
            <person name="Arendt D."/>
            <person name="Savage R."/>
            <person name="Osoegawa K."/>
            <person name="de Jong P."/>
            <person name="Lindberg D.R."/>
            <person name="Seaver E.C."/>
            <person name="Weisblat D.A."/>
            <person name="Putnam N.H."/>
            <person name="Grigoriev I.V."/>
            <person name="Rokhsar D.S."/>
        </authorList>
    </citation>
    <scope>NUCLEOTIDE SEQUENCE</scope>
    <source>
        <strain evidence="13">I ESC-2004</strain>
    </source>
</reference>